<name>A0A375YGI9_MYCPF</name>
<accession>A0A375YGI9</accession>
<evidence type="ECO:0000313" key="2">
    <source>
        <dbReference type="EMBL" id="SRX80237.1"/>
    </source>
</evidence>
<reference evidence="2 3" key="1">
    <citation type="submission" date="2018-05" db="EMBL/GenBank/DDBJ databases">
        <authorList>
            <consortium name="IHU Genomes"/>
        </authorList>
    </citation>
    <scope>NUCLEOTIDE SEQUENCE [LARGE SCALE GENOMIC DNA]</scope>
    <source>
        <strain evidence="2 3">P7335</strain>
    </source>
</reference>
<feature type="chain" id="PRO_5039421362" evidence="1">
    <location>
        <begin position="27"/>
        <end position="99"/>
    </location>
</feature>
<keyword evidence="1" id="KW-0732">Signal</keyword>
<dbReference type="AlphaFoldDB" id="A0A375YGI9"/>
<dbReference type="Proteomes" id="UP000252008">
    <property type="component" value="Unassembled WGS sequence"/>
</dbReference>
<keyword evidence="3" id="KW-1185">Reference proteome</keyword>
<evidence type="ECO:0000313" key="3">
    <source>
        <dbReference type="Proteomes" id="UP000252008"/>
    </source>
</evidence>
<evidence type="ECO:0000256" key="1">
    <source>
        <dbReference type="SAM" id="SignalP"/>
    </source>
</evidence>
<gene>
    <name evidence="2" type="ORF">MPP7335_01977</name>
</gene>
<organism evidence="2 3">
    <name type="scientific">Mycolicibacterium parafortuitum</name>
    <name type="common">Mycobacterium parafortuitum</name>
    <dbReference type="NCBI Taxonomy" id="39692"/>
    <lineage>
        <taxon>Bacteria</taxon>
        <taxon>Bacillati</taxon>
        <taxon>Actinomycetota</taxon>
        <taxon>Actinomycetes</taxon>
        <taxon>Mycobacteriales</taxon>
        <taxon>Mycobacteriaceae</taxon>
        <taxon>Mycolicibacterium</taxon>
    </lineage>
</organism>
<proteinExistence type="predicted"/>
<feature type="signal peptide" evidence="1">
    <location>
        <begin position="1"/>
        <end position="26"/>
    </location>
</feature>
<sequence length="99" mass="9910">MKYVKVALGLATGVAIGLGSAALGLAAPSAAAPAGPGNANDTISQLVSLGKQVIVDRLSDAPLSEASVVSVRPGAATRQMAWDPDQIRGGEQVVYVAVR</sequence>
<dbReference type="RefSeq" id="WP_083146744.1">
    <property type="nucleotide sequence ID" value="NZ_MVID01000042.1"/>
</dbReference>
<protein>
    <submittedName>
        <fullName evidence="2">Uncharacterized protein</fullName>
    </submittedName>
</protein>
<dbReference type="EMBL" id="UEGS01000001">
    <property type="protein sequence ID" value="SRX80237.1"/>
    <property type="molecule type" value="Genomic_DNA"/>
</dbReference>